<dbReference type="EMBL" id="CP131059">
    <property type="protein sequence ID" value="WNY23941.1"/>
    <property type="molecule type" value="Genomic_DNA"/>
</dbReference>
<dbReference type="Pfam" id="PF09472">
    <property type="entry name" value="MtrF"/>
    <property type="match status" value="1"/>
</dbReference>
<dbReference type="GO" id="GO:0015948">
    <property type="term" value="P:methanogenesis"/>
    <property type="evidence" value="ECO:0007669"/>
    <property type="project" value="InterPro"/>
</dbReference>
<protein>
    <recommendedName>
        <fullName evidence="2">Tetrahydromethanopterin S-methyltransferase F subunit domain-containing protein</fullName>
    </recommendedName>
</protein>
<gene>
    <name evidence="3" type="ORF">MmiHf6_12650</name>
</gene>
<sequence length="70" mass="7863">MGRKEAKIRMAHLDELVESISYRSQLISRSQKLESGILTTRKVGFIAGFLTAVVFVLIIPLIVWHLIGVI</sequence>
<dbReference type="GO" id="GO:0016020">
    <property type="term" value="C:membrane"/>
    <property type="evidence" value="ECO:0007669"/>
    <property type="project" value="InterPro"/>
</dbReference>
<dbReference type="AlphaFoldDB" id="A0AA96V9J1"/>
<dbReference type="InterPro" id="IPR013347">
    <property type="entry name" value="MeTrfase_F_su"/>
</dbReference>
<evidence type="ECO:0000259" key="2">
    <source>
        <dbReference type="Pfam" id="PF09472"/>
    </source>
</evidence>
<keyword evidence="4" id="KW-1185">Reference proteome</keyword>
<keyword evidence="1" id="KW-1133">Transmembrane helix</keyword>
<proteinExistence type="predicted"/>
<dbReference type="GeneID" id="85195847"/>
<dbReference type="RefSeq" id="WP_316557111.1">
    <property type="nucleotide sequence ID" value="NZ_CP131059.1"/>
</dbReference>
<dbReference type="NCBIfam" id="TIGR02507">
    <property type="entry name" value="MtrF"/>
    <property type="match status" value="1"/>
</dbReference>
<evidence type="ECO:0000256" key="1">
    <source>
        <dbReference type="SAM" id="Phobius"/>
    </source>
</evidence>
<dbReference type="Proteomes" id="UP001302978">
    <property type="component" value="Chromosome"/>
</dbReference>
<evidence type="ECO:0000313" key="3">
    <source>
        <dbReference type="EMBL" id="WNY23941.1"/>
    </source>
</evidence>
<keyword evidence="1" id="KW-0472">Membrane</keyword>
<dbReference type="KEGG" id="mehf:MmiHf6_12650"/>
<feature type="domain" description="Tetrahydromethanopterin S-methyltransferase F subunit" evidence="2">
    <location>
        <begin position="6"/>
        <end position="63"/>
    </location>
</feature>
<evidence type="ECO:0000313" key="4">
    <source>
        <dbReference type="Proteomes" id="UP001302978"/>
    </source>
</evidence>
<feature type="transmembrane region" description="Helical" evidence="1">
    <location>
        <begin position="43"/>
        <end position="67"/>
    </location>
</feature>
<name>A0AA96V9J1_9EURY</name>
<accession>A0AA96V9J1</accession>
<keyword evidence="1" id="KW-0812">Transmembrane</keyword>
<reference evidence="3 4" key="1">
    <citation type="submission" date="2023-07" db="EMBL/GenBank/DDBJ databases">
        <title>Closed genoem sequence of Methanomicrococcus sp. Hf6.</title>
        <authorList>
            <person name="Poehlein A."/>
            <person name="Protasov E."/>
            <person name="Platt K."/>
            <person name="Reeh H."/>
            <person name="Daniel R."/>
            <person name="Brune A."/>
        </authorList>
    </citation>
    <scope>NUCLEOTIDE SEQUENCE [LARGE SCALE GENOMIC DNA]</scope>
    <source>
        <strain evidence="3 4">Hf6</strain>
    </source>
</reference>
<organism evidence="3 4">
    <name type="scientific">Methanimicrococcus hongohii</name>
    <dbReference type="NCBI Taxonomy" id="3028295"/>
    <lineage>
        <taxon>Archaea</taxon>
        <taxon>Methanobacteriati</taxon>
        <taxon>Methanobacteriota</taxon>
        <taxon>Stenosarchaea group</taxon>
        <taxon>Methanomicrobia</taxon>
        <taxon>Methanosarcinales</taxon>
        <taxon>Methanosarcinaceae</taxon>
        <taxon>Methanimicrococcus</taxon>
    </lineage>
</organism>
<dbReference type="GO" id="GO:0030269">
    <property type="term" value="F:tetrahydromethanopterin S-methyltransferase activity"/>
    <property type="evidence" value="ECO:0007669"/>
    <property type="project" value="InterPro"/>
</dbReference>
<dbReference type="NCBIfam" id="NF009776">
    <property type="entry name" value="PRK13275.1"/>
    <property type="match status" value="1"/>
</dbReference>